<dbReference type="AlphaFoldDB" id="A0A426X7T2"/>
<evidence type="ECO:0000313" key="2">
    <source>
        <dbReference type="Proteomes" id="UP000287651"/>
    </source>
</evidence>
<proteinExistence type="predicted"/>
<accession>A0A426X7T2</accession>
<organism evidence="1 2">
    <name type="scientific">Ensete ventricosum</name>
    <name type="common">Abyssinian banana</name>
    <name type="synonym">Musa ensete</name>
    <dbReference type="NCBI Taxonomy" id="4639"/>
    <lineage>
        <taxon>Eukaryota</taxon>
        <taxon>Viridiplantae</taxon>
        <taxon>Streptophyta</taxon>
        <taxon>Embryophyta</taxon>
        <taxon>Tracheophyta</taxon>
        <taxon>Spermatophyta</taxon>
        <taxon>Magnoliopsida</taxon>
        <taxon>Liliopsida</taxon>
        <taxon>Zingiberales</taxon>
        <taxon>Musaceae</taxon>
        <taxon>Ensete</taxon>
    </lineage>
</organism>
<comment type="caution">
    <text evidence="1">The sequence shown here is derived from an EMBL/GenBank/DDBJ whole genome shotgun (WGS) entry which is preliminary data.</text>
</comment>
<sequence>EPISIGSARVAAAVASRSDATEEEELSESYTRVIWHVGGSLAGKRVYVDEEKAAASSEPPGRGLHELLLLLQQHSGLAMNSSSWVG</sequence>
<evidence type="ECO:0000313" key="1">
    <source>
        <dbReference type="EMBL" id="RRT35535.1"/>
    </source>
</evidence>
<reference evidence="1 2" key="1">
    <citation type="journal article" date="2014" name="Agronomy (Basel)">
        <title>A Draft Genome Sequence for Ensete ventricosum, the Drought-Tolerant Tree Against Hunger.</title>
        <authorList>
            <person name="Harrison J."/>
            <person name="Moore K.A."/>
            <person name="Paszkiewicz K."/>
            <person name="Jones T."/>
            <person name="Grant M."/>
            <person name="Ambacheew D."/>
            <person name="Muzemil S."/>
            <person name="Studholme D.J."/>
        </authorList>
    </citation>
    <scope>NUCLEOTIDE SEQUENCE [LARGE SCALE GENOMIC DNA]</scope>
</reference>
<gene>
    <name evidence="1" type="ORF">B296_00050274</name>
</gene>
<protein>
    <submittedName>
        <fullName evidence="1">Uncharacterized protein</fullName>
    </submittedName>
</protein>
<name>A0A426X7T2_ENSVE</name>
<dbReference type="Proteomes" id="UP000287651">
    <property type="component" value="Unassembled WGS sequence"/>
</dbReference>
<dbReference type="EMBL" id="AMZH03024906">
    <property type="protein sequence ID" value="RRT35535.1"/>
    <property type="molecule type" value="Genomic_DNA"/>
</dbReference>
<feature type="non-terminal residue" evidence="1">
    <location>
        <position position="1"/>
    </location>
</feature>